<dbReference type="EMBL" id="MFSQ01000027">
    <property type="protein sequence ID" value="OGI41237.1"/>
    <property type="molecule type" value="Genomic_DNA"/>
</dbReference>
<sequence>MSWFFSKFFFMLSIPCCIGAGLVVGSAAQTTTEHHSIPADNKRHTTFMINTLAEKFIVYAKKASAHPAPFAVNTESRRDFQACMIMATATADKPAKPWHKLLIFQLIFKTFERLPI</sequence>
<feature type="signal peptide" evidence="1">
    <location>
        <begin position="1"/>
        <end position="20"/>
    </location>
</feature>
<feature type="chain" id="PRO_5009526587" evidence="1">
    <location>
        <begin position="21"/>
        <end position="116"/>
    </location>
</feature>
<evidence type="ECO:0000313" key="2">
    <source>
        <dbReference type="EMBL" id="OGI41237.1"/>
    </source>
</evidence>
<dbReference type="AlphaFoldDB" id="A0A1F6T7X1"/>
<proteinExistence type="predicted"/>
<accession>A0A1F6T7X1</accession>
<protein>
    <submittedName>
        <fullName evidence="2">Uncharacterized protein</fullName>
    </submittedName>
</protein>
<evidence type="ECO:0000313" key="3">
    <source>
        <dbReference type="Proteomes" id="UP000178379"/>
    </source>
</evidence>
<dbReference type="Proteomes" id="UP000178379">
    <property type="component" value="Unassembled WGS sequence"/>
</dbReference>
<evidence type="ECO:0000256" key="1">
    <source>
        <dbReference type="SAM" id="SignalP"/>
    </source>
</evidence>
<organism evidence="2 3">
    <name type="scientific">Candidatus Muproteobacteria bacterium RBG_16_62_13</name>
    <dbReference type="NCBI Taxonomy" id="1817756"/>
    <lineage>
        <taxon>Bacteria</taxon>
        <taxon>Pseudomonadati</taxon>
        <taxon>Pseudomonadota</taxon>
        <taxon>Candidatus Muproteobacteria</taxon>
    </lineage>
</organism>
<gene>
    <name evidence="2" type="ORF">A2140_04410</name>
</gene>
<keyword evidence="1" id="KW-0732">Signal</keyword>
<name>A0A1F6T7X1_9PROT</name>
<reference evidence="2 3" key="1">
    <citation type="journal article" date="2016" name="Nat. Commun.">
        <title>Thousands of microbial genomes shed light on interconnected biogeochemical processes in an aquifer system.</title>
        <authorList>
            <person name="Anantharaman K."/>
            <person name="Brown C.T."/>
            <person name="Hug L.A."/>
            <person name="Sharon I."/>
            <person name="Castelle C.J."/>
            <person name="Probst A.J."/>
            <person name="Thomas B.C."/>
            <person name="Singh A."/>
            <person name="Wilkins M.J."/>
            <person name="Karaoz U."/>
            <person name="Brodie E.L."/>
            <person name="Williams K.H."/>
            <person name="Hubbard S.S."/>
            <person name="Banfield J.F."/>
        </authorList>
    </citation>
    <scope>NUCLEOTIDE SEQUENCE [LARGE SCALE GENOMIC DNA]</scope>
</reference>
<comment type="caution">
    <text evidence="2">The sequence shown here is derived from an EMBL/GenBank/DDBJ whole genome shotgun (WGS) entry which is preliminary data.</text>
</comment>